<accession>A0A182V628</accession>
<evidence type="ECO:0000313" key="3">
    <source>
        <dbReference type="Proteomes" id="UP000075903"/>
    </source>
</evidence>
<proteinExistence type="predicted"/>
<dbReference type="VEuPathDB" id="VectorBase:AMEM21_007970"/>
<feature type="compositionally biased region" description="Polar residues" evidence="1">
    <location>
        <begin position="190"/>
        <end position="199"/>
    </location>
</feature>
<evidence type="ECO:0000256" key="1">
    <source>
        <dbReference type="SAM" id="MobiDB-lite"/>
    </source>
</evidence>
<dbReference type="EnsemblMetazoa" id="AMEM009466-RA">
    <property type="protein sequence ID" value="AMEM009466-PA"/>
    <property type="gene ID" value="AMEM009466"/>
</dbReference>
<dbReference type="Proteomes" id="UP000075903">
    <property type="component" value="Unassembled WGS sequence"/>
</dbReference>
<dbReference type="AlphaFoldDB" id="A0A182V628"/>
<reference evidence="2" key="1">
    <citation type="submission" date="2020-05" db="UniProtKB">
        <authorList>
            <consortium name="EnsemblMetazoa"/>
        </authorList>
    </citation>
    <scope>IDENTIFICATION</scope>
    <source>
        <strain evidence="2">MAF</strain>
    </source>
</reference>
<name>A0A182V628_ANOME</name>
<sequence>MQPLPTSYSRLDAMKGFLARAAPPVEVEKRCFGDGNHISVQWLSIARPCGPADAIHPSIARDRSTLVAMSRAYHHCPYIRYHLSLVGQKIHTSCREHCCRKKKFNRSIDPAALENVVAPALGPVRRYNTVATPAAVHRSPMGSLSLSARKGMQPSEAASFRLRMTGSPSPASVRDHRDRPATAEAAAVPSSCNSDGIDV</sequence>
<organism evidence="2 3">
    <name type="scientific">Anopheles merus</name>
    <name type="common">Mosquito</name>
    <dbReference type="NCBI Taxonomy" id="30066"/>
    <lineage>
        <taxon>Eukaryota</taxon>
        <taxon>Metazoa</taxon>
        <taxon>Ecdysozoa</taxon>
        <taxon>Arthropoda</taxon>
        <taxon>Hexapoda</taxon>
        <taxon>Insecta</taxon>
        <taxon>Pterygota</taxon>
        <taxon>Neoptera</taxon>
        <taxon>Endopterygota</taxon>
        <taxon>Diptera</taxon>
        <taxon>Nematocera</taxon>
        <taxon>Culicoidea</taxon>
        <taxon>Culicidae</taxon>
        <taxon>Anophelinae</taxon>
        <taxon>Anopheles</taxon>
    </lineage>
</organism>
<feature type="region of interest" description="Disordered" evidence="1">
    <location>
        <begin position="160"/>
        <end position="199"/>
    </location>
</feature>
<evidence type="ECO:0000313" key="2">
    <source>
        <dbReference type="EnsemblMetazoa" id="AMEM009466-PA"/>
    </source>
</evidence>
<protein>
    <submittedName>
        <fullName evidence="2">Uncharacterized protein</fullName>
    </submittedName>
</protein>
<dbReference type="VEuPathDB" id="VectorBase:AMEM009466"/>
<keyword evidence="3" id="KW-1185">Reference proteome</keyword>